<dbReference type="Proteomes" id="UP000257109">
    <property type="component" value="Unassembled WGS sequence"/>
</dbReference>
<accession>A0A371G583</accession>
<dbReference type="EMBL" id="QJKJ01006722">
    <property type="protein sequence ID" value="RDX85708.1"/>
    <property type="molecule type" value="Genomic_DNA"/>
</dbReference>
<evidence type="ECO:0000313" key="2">
    <source>
        <dbReference type="Proteomes" id="UP000257109"/>
    </source>
</evidence>
<dbReference type="AlphaFoldDB" id="A0A371G583"/>
<evidence type="ECO:0000313" key="1">
    <source>
        <dbReference type="EMBL" id="RDX85708.1"/>
    </source>
</evidence>
<gene>
    <name evidence="1" type="ORF">CR513_33069</name>
</gene>
<reference evidence="1" key="1">
    <citation type="submission" date="2018-05" db="EMBL/GenBank/DDBJ databases">
        <title>Draft genome of Mucuna pruriens seed.</title>
        <authorList>
            <person name="Nnadi N.E."/>
            <person name="Vos R."/>
            <person name="Hasami M.H."/>
            <person name="Devisetty U.K."/>
            <person name="Aguiy J.C."/>
        </authorList>
    </citation>
    <scope>NUCLEOTIDE SEQUENCE [LARGE SCALE GENOMIC DNA]</scope>
    <source>
        <strain evidence="1">JCA_2017</strain>
    </source>
</reference>
<comment type="caution">
    <text evidence="1">The sequence shown here is derived from an EMBL/GenBank/DDBJ whole genome shotgun (WGS) entry which is preliminary data.</text>
</comment>
<sequence length="104" mass="11985">MEDVCRLYGLKQGLSNGLLSFIEYKIGWSMKHPTFESLAFWTRTLGTIKSRCTLPMKKKCPSCQTDQIIVIRLMDKVFSNQIGKNLEVYVDDMVVKSINPEQHI</sequence>
<name>A0A371G583_MUCPR</name>
<organism evidence="1 2">
    <name type="scientific">Mucuna pruriens</name>
    <name type="common">Velvet bean</name>
    <name type="synonym">Dolichos pruriens</name>
    <dbReference type="NCBI Taxonomy" id="157652"/>
    <lineage>
        <taxon>Eukaryota</taxon>
        <taxon>Viridiplantae</taxon>
        <taxon>Streptophyta</taxon>
        <taxon>Embryophyta</taxon>
        <taxon>Tracheophyta</taxon>
        <taxon>Spermatophyta</taxon>
        <taxon>Magnoliopsida</taxon>
        <taxon>eudicotyledons</taxon>
        <taxon>Gunneridae</taxon>
        <taxon>Pentapetalae</taxon>
        <taxon>rosids</taxon>
        <taxon>fabids</taxon>
        <taxon>Fabales</taxon>
        <taxon>Fabaceae</taxon>
        <taxon>Papilionoideae</taxon>
        <taxon>50 kb inversion clade</taxon>
        <taxon>NPAAA clade</taxon>
        <taxon>indigoferoid/millettioid clade</taxon>
        <taxon>Phaseoleae</taxon>
        <taxon>Mucuna</taxon>
    </lineage>
</organism>
<protein>
    <recommendedName>
        <fullName evidence="3">Reverse transcriptase domain-containing protein</fullName>
    </recommendedName>
</protein>
<dbReference type="InterPro" id="IPR043128">
    <property type="entry name" value="Rev_trsase/Diguanyl_cyclase"/>
</dbReference>
<keyword evidence="2" id="KW-1185">Reference proteome</keyword>
<dbReference type="OrthoDB" id="542221at2759"/>
<feature type="non-terminal residue" evidence="1">
    <location>
        <position position="1"/>
    </location>
</feature>
<dbReference type="Gene3D" id="3.30.70.270">
    <property type="match status" value="1"/>
</dbReference>
<evidence type="ECO:0008006" key="3">
    <source>
        <dbReference type="Google" id="ProtNLM"/>
    </source>
</evidence>
<proteinExistence type="predicted"/>